<feature type="transmembrane region" description="Helical" evidence="7">
    <location>
        <begin position="66"/>
        <end position="87"/>
    </location>
</feature>
<dbReference type="GO" id="GO:0042970">
    <property type="term" value="F:homoserine transmembrane transporter activity"/>
    <property type="evidence" value="ECO:0007669"/>
    <property type="project" value="TreeGrafter"/>
</dbReference>
<name>A0A8B2NS81_9HYPH</name>
<sequence length="202" mass="21511">MSLEFLAMSLVVVLMPGTGVIYTVAVGLGRGFSASVVAAFGCTLGIVPQILASLVGLAAVLHTSAVAFQVLKFAGALYLLYMAWGVLRSGDMLRVERRETVSAARTIRDAILLNVLNPKLSIFFLAFLPQFVPADSTNPTLAMVPLALTFMAMTFVVFVLYGALAAAARTAVLERPGVMKWLRRVFAGTFAALGLQLALAQR</sequence>
<feature type="transmembrane region" description="Helical" evidence="7">
    <location>
        <begin position="36"/>
        <end position="60"/>
    </location>
</feature>
<evidence type="ECO:0000256" key="2">
    <source>
        <dbReference type="ARBA" id="ARBA00007928"/>
    </source>
</evidence>
<evidence type="ECO:0000256" key="5">
    <source>
        <dbReference type="ARBA" id="ARBA00022989"/>
    </source>
</evidence>
<dbReference type="PIRSF" id="PIRSF006324">
    <property type="entry name" value="LeuE"/>
    <property type="match status" value="1"/>
</dbReference>
<feature type="transmembrane region" description="Helical" evidence="7">
    <location>
        <begin position="148"/>
        <end position="169"/>
    </location>
</feature>
<keyword evidence="5 7" id="KW-1133">Transmembrane helix</keyword>
<protein>
    <submittedName>
        <fullName evidence="8">LysE family translocator</fullName>
    </submittedName>
</protein>
<evidence type="ECO:0000256" key="4">
    <source>
        <dbReference type="ARBA" id="ARBA00022692"/>
    </source>
</evidence>
<evidence type="ECO:0000313" key="8">
    <source>
        <dbReference type="EMBL" id="RAH99971.1"/>
    </source>
</evidence>
<dbReference type="InterPro" id="IPR001123">
    <property type="entry name" value="LeuE-type"/>
</dbReference>
<keyword evidence="9" id="KW-1185">Reference proteome</keyword>
<feature type="transmembrane region" description="Helical" evidence="7">
    <location>
        <begin position="6"/>
        <end position="29"/>
    </location>
</feature>
<evidence type="ECO:0000256" key="3">
    <source>
        <dbReference type="ARBA" id="ARBA00022475"/>
    </source>
</evidence>
<gene>
    <name evidence="8" type="ORF">DLJ53_19760</name>
</gene>
<dbReference type="AlphaFoldDB" id="A0A8B2NS81"/>
<dbReference type="PANTHER" id="PTHR30086:SF14">
    <property type="entry name" value="HOMOSERINE_HOMOSERINE LACTONE EFFLUX PROTEIN"/>
    <property type="match status" value="1"/>
</dbReference>
<comment type="caution">
    <text evidence="8">The sequence shown here is derived from an EMBL/GenBank/DDBJ whole genome shotgun (WGS) entry which is preliminary data.</text>
</comment>
<comment type="similarity">
    <text evidence="2">Belongs to the Rht family.</text>
</comment>
<dbReference type="GO" id="GO:0005886">
    <property type="term" value="C:plasma membrane"/>
    <property type="evidence" value="ECO:0007669"/>
    <property type="project" value="UniProtKB-SubCell"/>
</dbReference>
<evidence type="ECO:0000313" key="9">
    <source>
        <dbReference type="Proteomes" id="UP000249590"/>
    </source>
</evidence>
<reference evidence="8 9" key="1">
    <citation type="submission" date="2018-05" db="EMBL/GenBank/DDBJ databases">
        <title>Acuticoccus sediminis sp. nov., isolated from deep-sea sediment of Indian Ocean.</title>
        <authorList>
            <person name="Liu X."/>
            <person name="Lai Q."/>
            <person name="Du Y."/>
            <person name="Sun F."/>
            <person name="Zhang X."/>
            <person name="Wang S."/>
            <person name="Shao Z."/>
        </authorList>
    </citation>
    <scope>NUCLEOTIDE SEQUENCE [LARGE SCALE GENOMIC DNA]</scope>
    <source>
        <strain evidence="8 9">PTG4-2</strain>
    </source>
</reference>
<feature type="transmembrane region" description="Helical" evidence="7">
    <location>
        <begin position="181"/>
        <end position="199"/>
    </location>
</feature>
<accession>A0A8B2NS81</accession>
<evidence type="ECO:0000256" key="6">
    <source>
        <dbReference type="ARBA" id="ARBA00023136"/>
    </source>
</evidence>
<keyword evidence="4 7" id="KW-0812">Transmembrane</keyword>
<evidence type="ECO:0000256" key="1">
    <source>
        <dbReference type="ARBA" id="ARBA00004651"/>
    </source>
</evidence>
<dbReference type="OrthoDB" id="9804822at2"/>
<dbReference type="PANTHER" id="PTHR30086">
    <property type="entry name" value="ARGININE EXPORTER PROTEIN ARGO"/>
    <property type="match status" value="1"/>
</dbReference>
<evidence type="ECO:0000256" key="7">
    <source>
        <dbReference type="SAM" id="Phobius"/>
    </source>
</evidence>
<proteinExistence type="inferred from homology"/>
<dbReference type="RefSeq" id="WP_111348416.1">
    <property type="nucleotide sequence ID" value="NZ_QHHQ01000004.1"/>
</dbReference>
<keyword evidence="3" id="KW-1003">Cell membrane</keyword>
<dbReference type="EMBL" id="QHHQ01000004">
    <property type="protein sequence ID" value="RAH99971.1"/>
    <property type="molecule type" value="Genomic_DNA"/>
</dbReference>
<comment type="subcellular location">
    <subcellularLocation>
        <location evidence="1">Cell membrane</location>
        <topology evidence="1">Multi-pass membrane protein</topology>
    </subcellularLocation>
</comment>
<organism evidence="8 9">
    <name type="scientific">Acuticoccus sediminis</name>
    <dbReference type="NCBI Taxonomy" id="2184697"/>
    <lineage>
        <taxon>Bacteria</taxon>
        <taxon>Pseudomonadati</taxon>
        <taxon>Pseudomonadota</taxon>
        <taxon>Alphaproteobacteria</taxon>
        <taxon>Hyphomicrobiales</taxon>
        <taxon>Amorphaceae</taxon>
        <taxon>Acuticoccus</taxon>
    </lineage>
</organism>
<keyword evidence="6 7" id="KW-0472">Membrane</keyword>
<dbReference type="Proteomes" id="UP000249590">
    <property type="component" value="Unassembled WGS sequence"/>
</dbReference>
<feature type="transmembrane region" description="Helical" evidence="7">
    <location>
        <begin position="107"/>
        <end position="128"/>
    </location>
</feature>
<dbReference type="Pfam" id="PF01810">
    <property type="entry name" value="LysE"/>
    <property type="match status" value="1"/>
</dbReference>